<comment type="caution">
    <text evidence="3">The sequence shown here is derived from an EMBL/GenBank/DDBJ whole genome shotgun (WGS) entry which is preliminary data.</text>
</comment>
<organism evidence="3 4">
    <name type="scientific">Acrasis kona</name>
    <dbReference type="NCBI Taxonomy" id="1008807"/>
    <lineage>
        <taxon>Eukaryota</taxon>
        <taxon>Discoba</taxon>
        <taxon>Heterolobosea</taxon>
        <taxon>Tetramitia</taxon>
        <taxon>Eutetramitia</taxon>
        <taxon>Acrasidae</taxon>
        <taxon>Acrasis</taxon>
    </lineage>
</organism>
<accession>A0AAW2Z3W9</accession>
<dbReference type="SMART" id="SM00239">
    <property type="entry name" value="C2"/>
    <property type="match status" value="1"/>
</dbReference>
<gene>
    <name evidence="3" type="ORF">AKO1_013918</name>
</gene>
<name>A0AAW2Z3W9_9EUKA</name>
<feature type="domain" description="C2" evidence="2">
    <location>
        <begin position="7"/>
        <end position="132"/>
    </location>
</feature>
<keyword evidence="4" id="KW-1185">Reference proteome</keyword>
<proteinExistence type="predicted"/>
<reference evidence="3 4" key="1">
    <citation type="submission" date="2024-03" db="EMBL/GenBank/DDBJ databases">
        <title>The Acrasis kona genome and developmental transcriptomes reveal deep origins of eukaryotic multicellular pathways.</title>
        <authorList>
            <person name="Sheikh S."/>
            <person name="Fu C.-J."/>
            <person name="Brown M.W."/>
            <person name="Baldauf S.L."/>
        </authorList>
    </citation>
    <scope>NUCLEOTIDE SEQUENCE [LARGE SCALE GENOMIC DNA]</scope>
    <source>
        <strain evidence="3 4">ATCC MYA-3509</strain>
    </source>
</reference>
<dbReference type="EMBL" id="JAOPGA020000973">
    <property type="protein sequence ID" value="KAL0483660.1"/>
    <property type="molecule type" value="Genomic_DNA"/>
</dbReference>
<dbReference type="Pfam" id="PF00168">
    <property type="entry name" value="C2"/>
    <property type="match status" value="1"/>
</dbReference>
<feature type="region of interest" description="Disordered" evidence="1">
    <location>
        <begin position="414"/>
        <end position="447"/>
    </location>
</feature>
<dbReference type="SUPFAM" id="SSF49562">
    <property type="entry name" value="C2 domain (Calcium/lipid-binding domain, CaLB)"/>
    <property type="match status" value="1"/>
</dbReference>
<dbReference type="Proteomes" id="UP001431209">
    <property type="component" value="Unassembled WGS sequence"/>
</dbReference>
<protein>
    <submittedName>
        <fullName evidence="3">Inner centromere protein A</fullName>
    </submittedName>
</protein>
<feature type="region of interest" description="Disordered" evidence="1">
    <location>
        <begin position="242"/>
        <end position="265"/>
    </location>
</feature>
<dbReference type="AlphaFoldDB" id="A0AAW2Z3W9"/>
<dbReference type="Gene3D" id="2.60.40.150">
    <property type="entry name" value="C2 domain"/>
    <property type="match status" value="1"/>
</dbReference>
<evidence type="ECO:0000259" key="2">
    <source>
        <dbReference type="PROSITE" id="PS50004"/>
    </source>
</evidence>
<dbReference type="InterPro" id="IPR000008">
    <property type="entry name" value="C2_dom"/>
</dbReference>
<sequence>MSETVIKTRAISEKLHGDTEFLAGPHLEIIVHNATGIRNSSKPKRLRRPFVMFVVGNQKARTKSKKKTLDPVYNESLYFSINGIDVSSQEFNVTFECYDRSNISIAHKLLSIGGANIDFKELLKTQKLDISSKFLRGGSIHFSVYARNLIVSKKKIQSDCERLAELQQRQQNIDSFLKSRDSQQSENRVVLLQEKVLVEAKVKLIQEKILEARRLRVATLKREQEEHNEVLSNLRRAIQEEEKRQREEEAEENNRAEQERLQQEQDKIRALQMQRREQRGELHRQRTEKNQIRQELDKLERVRIEQEKLKQELASLEEQKRLMKEQAELEIQRLNEERQRLEAAVLEQQVLMQRSPTVAGPPTPVPQQEQTQPVTRSNSSLLLMMQQEEQKRQKEVEDMLIREEQEYLSEQIKFDRQSQQEKTSAFKPFKPSAQPMERFEEEPKNEITPDLIQSIKLKKTTPRNARESMIWKSVFG</sequence>
<evidence type="ECO:0000313" key="4">
    <source>
        <dbReference type="Proteomes" id="UP001431209"/>
    </source>
</evidence>
<evidence type="ECO:0000256" key="1">
    <source>
        <dbReference type="SAM" id="MobiDB-lite"/>
    </source>
</evidence>
<dbReference type="PROSITE" id="PS50004">
    <property type="entry name" value="C2"/>
    <property type="match status" value="1"/>
</dbReference>
<evidence type="ECO:0000313" key="3">
    <source>
        <dbReference type="EMBL" id="KAL0483660.1"/>
    </source>
</evidence>
<feature type="compositionally biased region" description="Basic and acidic residues" evidence="1">
    <location>
        <begin position="437"/>
        <end position="447"/>
    </location>
</feature>
<dbReference type="InterPro" id="IPR035892">
    <property type="entry name" value="C2_domain_sf"/>
</dbReference>